<feature type="binding site" evidence="12">
    <location>
        <position position="118"/>
    </location>
    <ligand>
        <name>substrate</name>
    </ligand>
</feature>
<dbReference type="GO" id="GO:0006096">
    <property type="term" value="P:glycolytic process"/>
    <property type="evidence" value="ECO:0007669"/>
    <property type="project" value="UniProtKB-UniRule"/>
</dbReference>
<evidence type="ECO:0000256" key="5">
    <source>
        <dbReference type="ARBA" id="ARBA00013061"/>
    </source>
</evidence>
<evidence type="ECO:0000256" key="12">
    <source>
        <dbReference type="HAMAP-Rule" id="MF_00145"/>
    </source>
</evidence>
<evidence type="ECO:0000256" key="2">
    <source>
        <dbReference type="ARBA" id="ARBA00004838"/>
    </source>
</evidence>
<keyword evidence="11 12" id="KW-0324">Glycolysis</keyword>
<proteinExistence type="inferred from homology"/>
<evidence type="ECO:0000256" key="9">
    <source>
        <dbReference type="ARBA" id="ARBA00022777"/>
    </source>
</evidence>
<feature type="binding site" evidence="12">
    <location>
        <position position="36"/>
    </location>
    <ligand>
        <name>substrate</name>
    </ligand>
</feature>
<dbReference type="EMBL" id="BFBB01000002">
    <property type="protein sequence ID" value="GBF48752.1"/>
    <property type="molecule type" value="Genomic_DNA"/>
</dbReference>
<dbReference type="PANTHER" id="PTHR11406:SF23">
    <property type="entry name" value="PHOSPHOGLYCERATE KINASE 1, CHLOROPLASTIC-RELATED"/>
    <property type="match status" value="1"/>
</dbReference>
<evidence type="ECO:0000256" key="1">
    <source>
        <dbReference type="ARBA" id="ARBA00000642"/>
    </source>
</evidence>
<feature type="binding site" evidence="12 13">
    <location>
        <begin position="21"/>
        <end position="23"/>
    </location>
    <ligand>
        <name>substrate</name>
    </ligand>
</feature>
<dbReference type="CDD" id="cd00318">
    <property type="entry name" value="Phosphoglycerate_kinase"/>
    <property type="match status" value="1"/>
</dbReference>
<evidence type="ECO:0000256" key="3">
    <source>
        <dbReference type="ARBA" id="ARBA00008982"/>
    </source>
</evidence>
<dbReference type="UniPathway" id="UPA00109">
    <property type="reaction ID" value="UER00185"/>
</dbReference>
<dbReference type="GO" id="GO:0043531">
    <property type="term" value="F:ADP binding"/>
    <property type="evidence" value="ECO:0007669"/>
    <property type="project" value="TreeGrafter"/>
</dbReference>
<comment type="subunit">
    <text evidence="4 12">Monomer.</text>
</comment>
<dbReference type="GO" id="GO:0005524">
    <property type="term" value="F:ATP binding"/>
    <property type="evidence" value="ECO:0007669"/>
    <property type="project" value="UniProtKB-KW"/>
</dbReference>
<feature type="binding site" evidence="12 14">
    <location>
        <begin position="349"/>
        <end position="352"/>
    </location>
    <ligand>
        <name>ATP</name>
        <dbReference type="ChEBI" id="CHEBI:30616"/>
    </ligand>
</feature>
<feature type="binding site" evidence="13">
    <location>
        <position position="118"/>
    </location>
    <ligand>
        <name>(2R)-3-phosphoglycerate</name>
        <dbReference type="ChEBI" id="CHEBI:58272"/>
    </ligand>
</feature>
<dbReference type="PIRSF" id="PIRSF000724">
    <property type="entry name" value="Pgk"/>
    <property type="match status" value="1"/>
</dbReference>
<organism evidence="16 17">
    <name type="scientific">Leptospira ryugenii</name>
    <dbReference type="NCBI Taxonomy" id="1917863"/>
    <lineage>
        <taxon>Bacteria</taxon>
        <taxon>Pseudomonadati</taxon>
        <taxon>Spirochaetota</taxon>
        <taxon>Spirochaetia</taxon>
        <taxon>Leptospirales</taxon>
        <taxon>Leptospiraceae</taxon>
        <taxon>Leptospira</taxon>
    </lineage>
</organism>
<name>A0A2P2DVT9_9LEPT</name>
<keyword evidence="7 12" id="KW-0808">Transferase</keyword>
<feature type="binding site" evidence="13">
    <location>
        <position position="36"/>
    </location>
    <ligand>
        <name>(2R)-3-phosphoglycerate</name>
        <dbReference type="ChEBI" id="CHEBI:58272"/>
    </ligand>
</feature>
<dbReference type="FunFam" id="3.40.50.1260:FF:000006">
    <property type="entry name" value="Phosphoglycerate kinase"/>
    <property type="match status" value="1"/>
</dbReference>
<feature type="binding site" evidence="12">
    <location>
        <position position="151"/>
    </location>
    <ligand>
        <name>substrate</name>
    </ligand>
</feature>
<evidence type="ECO:0000256" key="15">
    <source>
        <dbReference type="RuleBase" id="RU000532"/>
    </source>
</evidence>
<dbReference type="FunFam" id="3.40.50.1260:FF:000003">
    <property type="entry name" value="Phosphoglycerate kinase"/>
    <property type="match status" value="1"/>
</dbReference>
<evidence type="ECO:0000256" key="11">
    <source>
        <dbReference type="ARBA" id="ARBA00023152"/>
    </source>
</evidence>
<dbReference type="InterPro" id="IPR036043">
    <property type="entry name" value="Phosphoglycerate_kinase_sf"/>
</dbReference>
<dbReference type="GO" id="GO:0006094">
    <property type="term" value="P:gluconeogenesis"/>
    <property type="evidence" value="ECO:0007669"/>
    <property type="project" value="TreeGrafter"/>
</dbReference>
<dbReference type="EC" id="2.7.2.3" evidence="5 12"/>
<comment type="subcellular location">
    <subcellularLocation>
        <location evidence="12">Cytoplasm</location>
    </subcellularLocation>
</comment>
<comment type="caution">
    <text evidence="16">The sequence shown here is derived from an EMBL/GenBank/DDBJ whole genome shotgun (WGS) entry which is preliminary data.</text>
</comment>
<dbReference type="PRINTS" id="PR00477">
    <property type="entry name" value="PHGLYCKINASE"/>
</dbReference>
<keyword evidence="8 12" id="KW-0547">Nucleotide-binding</keyword>
<evidence type="ECO:0000256" key="13">
    <source>
        <dbReference type="PIRSR" id="PIRSR000724-1"/>
    </source>
</evidence>
<dbReference type="GO" id="GO:0004618">
    <property type="term" value="F:phosphoglycerate kinase activity"/>
    <property type="evidence" value="ECO:0007669"/>
    <property type="project" value="UniProtKB-UniRule"/>
</dbReference>
<dbReference type="RefSeq" id="WP_108972906.1">
    <property type="nucleotide sequence ID" value="NZ_BFBB01000002.1"/>
</dbReference>
<feature type="binding site" evidence="12 13">
    <location>
        <begin position="59"/>
        <end position="62"/>
    </location>
    <ligand>
        <name>substrate</name>
    </ligand>
</feature>
<evidence type="ECO:0000256" key="8">
    <source>
        <dbReference type="ARBA" id="ARBA00022741"/>
    </source>
</evidence>
<keyword evidence="9 12" id="KW-0418">Kinase</keyword>
<dbReference type="OrthoDB" id="9808460at2"/>
<dbReference type="AlphaFoldDB" id="A0A2P2DVT9"/>
<evidence type="ECO:0000256" key="14">
    <source>
        <dbReference type="PIRSR" id="PIRSR000724-2"/>
    </source>
</evidence>
<dbReference type="Gene3D" id="3.40.50.1260">
    <property type="entry name" value="Phosphoglycerate kinase, N-terminal domain"/>
    <property type="match status" value="2"/>
</dbReference>
<dbReference type="PANTHER" id="PTHR11406">
    <property type="entry name" value="PHOSPHOGLYCERATE KINASE"/>
    <property type="match status" value="1"/>
</dbReference>
<comment type="pathway">
    <text evidence="2 12">Carbohydrate degradation; glycolysis; pyruvate from D-glyceraldehyde 3-phosphate: step 2/5.</text>
</comment>
<keyword evidence="17" id="KW-1185">Reference proteome</keyword>
<dbReference type="Proteomes" id="UP000245133">
    <property type="component" value="Unassembled WGS sequence"/>
</dbReference>
<gene>
    <name evidence="12 16" type="primary">pgk</name>
    <name evidence="16" type="ORF">LPTSP4_02520</name>
</gene>
<comment type="similarity">
    <text evidence="3 12 15">Belongs to the phosphoglycerate kinase family.</text>
</comment>
<keyword evidence="12" id="KW-0963">Cytoplasm</keyword>
<dbReference type="InterPro" id="IPR001576">
    <property type="entry name" value="Phosphoglycerate_kinase"/>
</dbReference>
<evidence type="ECO:0000256" key="10">
    <source>
        <dbReference type="ARBA" id="ARBA00022840"/>
    </source>
</evidence>
<evidence type="ECO:0000313" key="16">
    <source>
        <dbReference type="EMBL" id="GBF48752.1"/>
    </source>
</evidence>
<sequence>MKLPRIEDQNFHGKRIFLRVDFNVPVEDGKVTDTTRIEKTLPTIDLLLSKGAKLVIGSHLGRPKGGPEPKYSMKPVYEAFQKLTKAKVSFIEKVVGSEVVSASKALAEGEILLIENLRFHKEEEENEKSFCKQLAELADVYINDAFGAAHRAHASTEGIAHILPAFAGLLMRKEIEMLGGLVMRPERPFVAIIGGSKVSSKIAILKNLIDKVDHLLIGGGMAYTFLRSRAVPIGKSLFEKDFESEAFQIIDRAGVQGIDLQIPVDHIIADQFDANAKSKTVDKMGILDGWMGMDIGPKTIDSYAKVIKNAKTILWNGPMGVFEMDKFAKGTIEVAKAISKSKAKSVVGGGDSIAAINKAGVADKITHISTGGGASLEFLEGKTLPGVACLIAKEEG</sequence>
<dbReference type="GO" id="GO:0005829">
    <property type="term" value="C:cytosol"/>
    <property type="evidence" value="ECO:0007669"/>
    <property type="project" value="UniProtKB-ARBA"/>
</dbReference>
<protein>
    <recommendedName>
        <fullName evidence="6 12">Phosphoglycerate kinase</fullName>
        <ecNumber evidence="5 12">2.7.2.3</ecNumber>
    </recommendedName>
</protein>
<evidence type="ECO:0000256" key="4">
    <source>
        <dbReference type="ARBA" id="ARBA00011245"/>
    </source>
</evidence>
<reference evidence="16 17" key="1">
    <citation type="submission" date="2018-02" db="EMBL/GenBank/DDBJ databases">
        <title>Novel Leptospira species isolated from soil and water in Japan.</title>
        <authorList>
            <person name="Nakao R."/>
            <person name="Masuzawa T."/>
        </authorList>
    </citation>
    <scope>NUCLEOTIDE SEQUENCE [LARGE SCALE GENOMIC DNA]</scope>
    <source>
        <strain evidence="16 17">YH101</strain>
    </source>
</reference>
<comment type="catalytic activity">
    <reaction evidence="1 12 15">
        <text>(2R)-3-phosphoglycerate + ATP = (2R)-3-phospho-glyceroyl phosphate + ADP</text>
        <dbReference type="Rhea" id="RHEA:14801"/>
        <dbReference type="ChEBI" id="CHEBI:30616"/>
        <dbReference type="ChEBI" id="CHEBI:57604"/>
        <dbReference type="ChEBI" id="CHEBI:58272"/>
        <dbReference type="ChEBI" id="CHEBI:456216"/>
        <dbReference type="EC" id="2.7.2.3"/>
    </reaction>
</comment>
<dbReference type="HAMAP" id="MF_00145">
    <property type="entry name" value="Phosphoglyc_kinase"/>
    <property type="match status" value="1"/>
</dbReference>
<feature type="binding site" evidence="12 14">
    <location>
        <position position="323"/>
    </location>
    <ligand>
        <name>ATP</name>
        <dbReference type="ChEBI" id="CHEBI:30616"/>
    </ligand>
</feature>
<dbReference type="Pfam" id="PF00162">
    <property type="entry name" value="PGK"/>
    <property type="match status" value="1"/>
</dbReference>
<keyword evidence="10 12" id="KW-0067">ATP-binding</keyword>
<evidence type="ECO:0000256" key="7">
    <source>
        <dbReference type="ARBA" id="ARBA00022679"/>
    </source>
</evidence>
<dbReference type="SUPFAM" id="SSF53748">
    <property type="entry name" value="Phosphoglycerate kinase"/>
    <property type="match status" value="1"/>
</dbReference>
<feature type="binding site" evidence="12 14">
    <location>
        <position position="292"/>
    </location>
    <ligand>
        <name>ATP</name>
        <dbReference type="ChEBI" id="CHEBI:30616"/>
    </ligand>
</feature>
<evidence type="ECO:0000313" key="17">
    <source>
        <dbReference type="Proteomes" id="UP000245133"/>
    </source>
</evidence>
<accession>A0A2P2DVT9</accession>
<feature type="binding site" evidence="12 14">
    <location>
        <position position="201"/>
    </location>
    <ligand>
        <name>ATP</name>
        <dbReference type="ChEBI" id="CHEBI:30616"/>
    </ligand>
</feature>
<dbReference type="InterPro" id="IPR015824">
    <property type="entry name" value="Phosphoglycerate_kinase_N"/>
</dbReference>
<feature type="binding site" evidence="13">
    <location>
        <position position="151"/>
    </location>
    <ligand>
        <name>(2R)-3-phosphoglycerate</name>
        <dbReference type="ChEBI" id="CHEBI:58272"/>
    </ligand>
</feature>
<evidence type="ECO:0000256" key="6">
    <source>
        <dbReference type="ARBA" id="ARBA00016471"/>
    </source>
</evidence>